<protein>
    <submittedName>
        <fullName evidence="2">Unplaced genomic scaffold SPHSTscaffold_66, whole genome shotgun sequence</fullName>
    </submittedName>
</protein>
<evidence type="ECO:0000313" key="2">
    <source>
        <dbReference type="EMBL" id="KIJ40791.1"/>
    </source>
</evidence>
<dbReference type="AlphaFoldDB" id="A0A0C9VS09"/>
<dbReference type="HOGENOM" id="CLU_2387595_0_0_1"/>
<sequence length="94" mass="9954">MPTASNRTSHSLATGVAEYVEGGYRTEPVPVGDRSLHSSGTPPTWAHMPMRLPGPSTPVISYLPSSDFYVSGSALLREDQNALAAWGVLPTRSG</sequence>
<keyword evidence="3" id="KW-1185">Reference proteome</keyword>
<dbReference type="Proteomes" id="UP000054279">
    <property type="component" value="Unassembled WGS sequence"/>
</dbReference>
<proteinExistence type="predicted"/>
<evidence type="ECO:0000313" key="3">
    <source>
        <dbReference type="Proteomes" id="UP000054279"/>
    </source>
</evidence>
<name>A0A0C9VS09_SPHS4</name>
<gene>
    <name evidence="2" type="ORF">M422DRAFT_256214</name>
</gene>
<dbReference type="EMBL" id="KN837141">
    <property type="protein sequence ID" value="KIJ40791.1"/>
    <property type="molecule type" value="Genomic_DNA"/>
</dbReference>
<accession>A0A0C9VS09</accession>
<feature type="region of interest" description="Disordered" evidence="1">
    <location>
        <begin position="25"/>
        <end position="47"/>
    </location>
</feature>
<reference evidence="2 3" key="1">
    <citation type="submission" date="2014-06" db="EMBL/GenBank/DDBJ databases">
        <title>Evolutionary Origins and Diversification of the Mycorrhizal Mutualists.</title>
        <authorList>
            <consortium name="DOE Joint Genome Institute"/>
            <consortium name="Mycorrhizal Genomics Consortium"/>
            <person name="Kohler A."/>
            <person name="Kuo A."/>
            <person name="Nagy L.G."/>
            <person name="Floudas D."/>
            <person name="Copeland A."/>
            <person name="Barry K.W."/>
            <person name="Cichocki N."/>
            <person name="Veneault-Fourrey C."/>
            <person name="LaButti K."/>
            <person name="Lindquist E.A."/>
            <person name="Lipzen A."/>
            <person name="Lundell T."/>
            <person name="Morin E."/>
            <person name="Murat C."/>
            <person name="Riley R."/>
            <person name="Ohm R."/>
            <person name="Sun H."/>
            <person name="Tunlid A."/>
            <person name="Henrissat B."/>
            <person name="Grigoriev I.V."/>
            <person name="Hibbett D.S."/>
            <person name="Martin F."/>
        </authorList>
    </citation>
    <scope>NUCLEOTIDE SEQUENCE [LARGE SCALE GENOMIC DNA]</scope>
    <source>
        <strain evidence="2 3">SS14</strain>
    </source>
</reference>
<evidence type="ECO:0000256" key="1">
    <source>
        <dbReference type="SAM" id="MobiDB-lite"/>
    </source>
</evidence>
<organism evidence="2 3">
    <name type="scientific">Sphaerobolus stellatus (strain SS14)</name>
    <dbReference type="NCBI Taxonomy" id="990650"/>
    <lineage>
        <taxon>Eukaryota</taxon>
        <taxon>Fungi</taxon>
        <taxon>Dikarya</taxon>
        <taxon>Basidiomycota</taxon>
        <taxon>Agaricomycotina</taxon>
        <taxon>Agaricomycetes</taxon>
        <taxon>Phallomycetidae</taxon>
        <taxon>Geastrales</taxon>
        <taxon>Sphaerobolaceae</taxon>
        <taxon>Sphaerobolus</taxon>
    </lineage>
</organism>